<feature type="transmembrane region" description="Helical" evidence="1">
    <location>
        <begin position="6"/>
        <end position="26"/>
    </location>
</feature>
<keyword evidence="3" id="KW-1185">Reference proteome</keyword>
<dbReference type="RefSeq" id="WP_193179324.1">
    <property type="nucleotide sequence ID" value="NZ_JACVXA010000005.1"/>
</dbReference>
<keyword evidence="1" id="KW-0472">Membrane</keyword>
<feature type="transmembrane region" description="Helical" evidence="1">
    <location>
        <begin position="47"/>
        <end position="70"/>
    </location>
</feature>
<evidence type="ECO:0000313" key="3">
    <source>
        <dbReference type="Proteomes" id="UP000609121"/>
    </source>
</evidence>
<name>A0A8J7CW01_9RHOB</name>
<reference evidence="2" key="1">
    <citation type="submission" date="2020-09" db="EMBL/GenBank/DDBJ databases">
        <title>A novel bacterium of genus Mangrovicoccus, isolated from South China Sea.</title>
        <authorList>
            <person name="Huang H."/>
            <person name="Mo K."/>
            <person name="Hu Y."/>
        </authorList>
    </citation>
    <scope>NUCLEOTIDE SEQUENCE</scope>
    <source>
        <strain evidence="2">HB182678</strain>
    </source>
</reference>
<dbReference type="AlphaFoldDB" id="A0A8J7CW01"/>
<accession>A0A8J7CW01</accession>
<protein>
    <submittedName>
        <fullName evidence="2">Uncharacterized protein</fullName>
    </submittedName>
</protein>
<keyword evidence="1" id="KW-1133">Transmembrane helix</keyword>
<dbReference type="EMBL" id="JACVXA010000005">
    <property type="protein sequence ID" value="MBE3637122.1"/>
    <property type="molecule type" value="Genomic_DNA"/>
</dbReference>
<evidence type="ECO:0000313" key="2">
    <source>
        <dbReference type="EMBL" id="MBE3637122.1"/>
    </source>
</evidence>
<keyword evidence="1" id="KW-0812">Transmembrane</keyword>
<comment type="caution">
    <text evidence="2">The sequence shown here is derived from an EMBL/GenBank/DDBJ whole genome shotgun (WGS) entry which is preliminary data.</text>
</comment>
<sequence>MEALIWIGAAVSLCGLGGLVACIVMAMKARAAGLGDDALRARLKRVVALNFAALMISALGLMSVVLGIILG</sequence>
<evidence type="ECO:0000256" key="1">
    <source>
        <dbReference type="SAM" id="Phobius"/>
    </source>
</evidence>
<proteinExistence type="predicted"/>
<dbReference type="Proteomes" id="UP000609121">
    <property type="component" value="Unassembled WGS sequence"/>
</dbReference>
<gene>
    <name evidence="2" type="ORF">ICN82_02735</name>
</gene>
<organism evidence="2 3">
    <name type="scientific">Mangrovicoccus algicola</name>
    <dbReference type="NCBI Taxonomy" id="2771008"/>
    <lineage>
        <taxon>Bacteria</taxon>
        <taxon>Pseudomonadati</taxon>
        <taxon>Pseudomonadota</taxon>
        <taxon>Alphaproteobacteria</taxon>
        <taxon>Rhodobacterales</taxon>
        <taxon>Paracoccaceae</taxon>
        <taxon>Mangrovicoccus</taxon>
    </lineage>
</organism>